<comment type="caution">
    <text evidence="3">The sequence shown here is derived from an EMBL/GenBank/DDBJ whole genome shotgun (WGS) entry which is preliminary data.</text>
</comment>
<protein>
    <submittedName>
        <fullName evidence="3">NAD(P)-binding domain protein</fullName>
    </submittedName>
</protein>
<sequence>MKRRRLQDENIQNNCIHKTSKRGNKSLNTFRFLAQSILLLALALTLRVHAFKLPPLGSQRDRPPPPPLPSSSASKVLVVGATGRVGGLVVKILVSRGYQVVALARDPDSAPAKALALLPLAQEDEKGTVGKVTIMKGDVTDPSSLLAPIRGCVACIAVSGASRVTQPLMDTAAFVLHAILHLISLAKRAVTPREWSASDSSSSFDSRYHSASSLATTYPREHPYNVNYLGTLNLLQAARQAGVPKFIRVTGLSVGYSAFNPITCLLNLVISFAVRWQLAGERAIRASGVDYTVIRPGALTDAAAAPESLVGKGDGGKIPVGRVSREDVACLCVAALESAKASNMTLSLAGSKAGRREVGHKGPGSVEGPSSKSTSSSGPLDSKAAFPAPGPSRGMNNDPLWSYKILLRREGRPDVTPLSPKLHRLGVCIFVTAVSSLGVGLGAGLWKGGHALGRWLRQRALPPQEGIPATMRGGCWSLAGIGARKEK</sequence>
<evidence type="ECO:0000256" key="1">
    <source>
        <dbReference type="SAM" id="MobiDB-lite"/>
    </source>
</evidence>
<evidence type="ECO:0000313" key="3">
    <source>
        <dbReference type="EMBL" id="EWM22245.1"/>
    </source>
</evidence>
<dbReference type="OrthoDB" id="419598at2759"/>
<dbReference type="InterPro" id="IPR036291">
    <property type="entry name" value="NAD(P)-bd_dom_sf"/>
</dbReference>
<dbReference type="InterPro" id="IPR016040">
    <property type="entry name" value="NAD(P)-bd_dom"/>
</dbReference>
<evidence type="ECO:0000259" key="2">
    <source>
        <dbReference type="Pfam" id="PF13460"/>
    </source>
</evidence>
<evidence type="ECO:0000313" key="4">
    <source>
        <dbReference type="Proteomes" id="UP000019335"/>
    </source>
</evidence>
<name>W7T5H9_9STRA</name>
<proteinExistence type="predicted"/>
<dbReference type="PANTHER" id="PTHR15020:SF11">
    <property type="entry name" value="OS06G0360300 PROTEIN"/>
    <property type="match status" value="1"/>
</dbReference>
<feature type="region of interest" description="Disordered" evidence="1">
    <location>
        <begin position="352"/>
        <end position="393"/>
    </location>
</feature>
<organism evidence="3 4">
    <name type="scientific">Nannochloropsis gaditana</name>
    <dbReference type="NCBI Taxonomy" id="72520"/>
    <lineage>
        <taxon>Eukaryota</taxon>
        <taxon>Sar</taxon>
        <taxon>Stramenopiles</taxon>
        <taxon>Ochrophyta</taxon>
        <taxon>Eustigmatophyceae</taxon>
        <taxon>Eustigmatales</taxon>
        <taxon>Monodopsidaceae</taxon>
        <taxon>Nannochloropsis</taxon>
    </lineage>
</organism>
<dbReference type="AlphaFoldDB" id="W7T5H9"/>
<feature type="compositionally biased region" description="Low complexity" evidence="1">
    <location>
        <begin position="364"/>
        <end position="382"/>
    </location>
</feature>
<dbReference type="Gene3D" id="3.40.50.720">
    <property type="entry name" value="NAD(P)-binding Rossmann-like Domain"/>
    <property type="match status" value="1"/>
</dbReference>
<keyword evidence="4" id="KW-1185">Reference proteome</keyword>
<dbReference type="Pfam" id="PF13460">
    <property type="entry name" value="NAD_binding_10"/>
    <property type="match status" value="1"/>
</dbReference>
<gene>
    <name evidence="3" type="ORF">Naga_100195g3</name>
</gene>
<reference evidence="3 4" key="1">
    <citation type="journal article" date="2014" name="Mol. Plant">
        <title>Chromosome Scale Genome Assembly and Transcriptome Profiling of Nannochloropsis gaditana in Nitrogen Depletion.</title>
        <authorList>
            <person name="Corteggiani Carpinelli E."/>
            <person name="Telatin A."/>
            <person name="Vitulo N."/>
            <person name="Forcato C."/>
            <person name="D'Angelo M."/>
            <person name="Schiavon R."/>
            <person name="Vezzi A."/>
            <person name="Giacometti G.M."/>
            <person name="Morosinotto T."/>
            <person name="Valle G."/>
        </authorList>
    </citation>
    <scope>NUCLEOTIDE SEQUENCE [LARGE SCALE GENOMIC DNA]</scope>
    <source>
        <strain evidence="3 4">B-31</strain>
    </source>
</reference>
<dbReference type="Proteomes" id="UP000019335">
    <property type="component" value="Unassembled WGS sequence"/>
</dbReference>
<dbReference type="PANTHER" id="PTHR15020">
    <property type="entry name" value="FLAVIN REDUCTASE-RELATED"/>
    <property type="match status" value="1"/>
</dbReference>
<feature type="domain" description="NAD(P)-binding" evidence="2">
    <location>
        <begin position="80"/>
        <end position="338"/>
    </location>
</feature>
<accession>W7T5H9</accession>
<dbReference type="EMBL" id="AZIL01002239">
    <property type="protein sequence ID" value="EWM22245.1"/>
    <property type="molecule type" value="Genomic_DNA"/>
</dbReference>
<dbReference type="SUPFAM" id="SSF51735">
    <property type="entry name" value="NAD(P)-binding Rossmann-fold domains"/>
    <property type="match status" value="1"/>
</dbReference>